<dbReference type="AlphaFoldDB" id="A0ABD0LFI9"/>
<comment type="caution">
    <text evidence="2">The sequence shown here is derived from an EMBL/GenBank/DDBJ whole genome shotgun (WGS) entry which is preliminary data.</text>
</comment>
<name>A0ABD0LFI9_9CAEN</name>
<evidence type="ECO:0000256" key="1">
    <source>
        <dbReference type="SAM" id="MobiDB-lite"/>
    </source>
</evidence>
<reference evidence="2 3" key="1">
    <citation type="journal article" date="2023" name="Sci. Data">
        <title>Genome assembly of the Korean intertidal mud-creeper Batillaria attramentaria.</title>
        <authorList>
            <person name="Patra A.K."/>
            <person name="Ho P.T."/>
            <person name="Jun S."/>
            <person name="Lee S.J."/>
            <person name="Kim Y."/>
            <person name="Won Y.J."/>
        </authorList>
    </citation>
    <scope>NUCLEOTIDE SEQUENCE [LARGE SCALE GENOMIC DNA]</scope>
    <source>
        <strain evidence="2">Wonlab-2016</strain>
    </source>
</reference>
<accession>A0ABD0LFI9</accession>
<proteinExistence type="predicted"/>
<dbReference type="EMBL" id="JACVVK020000052">
    <property type="protein sequence ID" value="KAK7498214.1"/>
    <property type="molecule type" value="Genomic_DNA"/>
</dbReference>
<keyword evidence="3" id="KW-1185">Reference proteome</keyword>
<protein>
    <submittedName>
        <fullName evidence="2">Uncharacterized protein</fullName>
    </submittedName>
</protein>
<dbReference type="Proteomes" id="UP001519460">
    <property type="component" value="Unassembled WGS sequence"/>
</dbReference>
<feature type="non-terminal residue" evidence="2">
    <location>
        <position position="1"/>
    </location>
</feature>
<sequence length="98" mass="10538">VITDGVINKRWVSPAALEAVTAREVSPACVGPITHVSVKRQELHQALNQTSCTDLSSSDGIRHRSGVSGLGHEQGWASPFGNKRDSETHNPNEQAVRV</sequence>
<evidence type="ECO:0000313" key="3">
    <source>
        <dbReference type="Proteomes" id="UP001519460"/>
    </source>
</evidence>
<gene>
    <name evidence="2" type="ORF">BaRGS_00010474</name>
</gene>
<evidence type="ECO:0000313" key="2">
    <source>
        <dbReference type="EMBL" id="KAK7498214.1"/>
    </source>
</evidence>
<feature type="region of interest" description="Disordered" evidence="1">
    <location>
        <begin position="52"/>
        <end position="98"/>
    </location>
</feature>
<organism evidence="2 3">
    <name type="scientific">Batillaria attramentaria</name>
    <dbReference type="NCBI Taxonomy" id="370345"/>
    <lineage>
        <taxon>Eukaryota</taxon>
        <taxon>Metazoa</taxon>
        <taxon>Spiralia</taxon>
        <taxon>Lophotrochozoa</taxon>
        <taxon>Mollusca</taxon>
        <taxon>Gastropoda</taxon>
        <taxon>Caenogastropoda</taxon>
        <taxon>Sorbeoconcha</taxon>
        <taxon>Cerithioidea</taxon>
        <taxon>Batillariidae</taxon>
        <taxon>Batillaria</taxon>
    </lineage>
</organism>